<evidence type="ECO:0000256" key="4">
    <source>
        <dbReference type="ARBA" id="ARBA00022771"/>
    </source>
</evidence>
<reference evidence="11" key="1">
    <citation type="journal article" date="2018" name="Nat. Microbiol.">
        <title>Leveraging single-cell genomics to expand the fungal tree of life.</title>
        <authorList>
            <person name="Ahrendt S.R."/>
            <person name="Quandt C.A."/>
            <person name="Ciobanu D."/>
            <person name="Clum A."/>
            <person name="Salamov A."/>
            <person name="Andreopoulos B."/>
            <person name="Cheng J.F."/>
            <person name="Woyke T."/>
            <person name="Pelin A."/>
            <person name="Henrissat B."/>
            <person name="Reynolds N.K."/>
            <person name="Benny G.L."/>
            <person name="Smith M.E."/>
            <person name="James T.Y."/>
            <person name="Grigoriev I.V."/>
        </authorList>
    </citation>
    <scope>NUCLEOTIDE SEQUENCE [LARGE SCALE GENOMIC DNA]</scope>
</reference>
<keyword evidence="5 6" id="KW-0862">Zinc</keyword>
<dbReference type="InterPro" id="IPR017907">
    <property type="entry name" value="Znf_RING_CS"/>
</dbReference>
<protein>
    <recommendedName>
        <fullName evidence="7">Pre-mRNA-splicing factor CWC24</fullName>
    </recommendedName>
</protein>
<proteinExistence type="inferred from homology"/>
<dbReference type="Gene3D" id="4.10.1000.10">
    <property type="entry name" value="Zinc finger, CCCH-type"/>
    <property type="match status" value="1"/>
</dbReference>
<name>A0A4P9YAJ9_9FUNG</name>
<dbReference type="GO" id="GO:0005684">
    <property type="term" value="C:U2-type spliceosomal complex"/>
    <property type="evidence" value="ECO:0007669"/>
    <property type="project" value="TreeGrafter"/>
</dbReference>
<evidence type="ECO:0000256" key="1">
    <source>
        <dbReference type="ARBA" id="ARBA00003777"/>
    </source>
</evidence>
<dbReference type="GO" id="GO:0003677">
    <property type="term" value="F:DNA binding"/>
    <property type="evidence" value="ECO:0007669"/>
    <property type="project" value="UniProtKB-UniRule"/>
</dbReference>
<comment type="subcellular location">
    <subcellularLocation>
        <location evidence="7">Nucleus</location>
    </subcellularLocation>
</comment>
<keyword evidence="7" id="KW-0508">mRNA splicing</keyword>
<evidence type="ECO:0000256" key="2">
    <source>
        <dbReference type="ARBA" id="ARBA00009161"/>
    </source>
</evidence>
<gene>
    <name evidence="10" type="ORF">BJ684DRAFT_7534</name>
</gene>
<feature type="domain" description="RING-type" evidence="8">
    <location>
        <begin position="128"/>
        <end position="166"/>
    </location>
</feature>
<keyword evidence="3 6" id="KW-0479">Metal-binding</keyword>
<dbReference type="Pfam" id="PF13445">
    <property type="entry name" value="zf-RING_UBOX"/>
    <property type="match status" value="1"/>
</dbReference>
<comment type="subunit">
    <text evidence="7">Associated with the spliceosome.</text>
</comment>
<dbReference type="CDD" id="cd16539">
    <property type="entry name" value="RING-HC_RNF113A_B"/>
    <property type="match status" value="1"/>
</dbReference>
<dbReference type="InterPro" id="IPR036855">
    <property type="entry name" value="Znf_CCCH_sf"/>
</dbReference>
<evidence type="ECO:0000313" key="10">
    <source>
        <dbReference type="EMBL" id="RKP15110.1"/>
    </source>
</evidence>
<dbReference type="GO" id="GO:0008270">
    <property type="term" value="F:zinc ion binding"/>
    <property type="evidence" value="ECO:0007669"/>
    <property type="project" value="UniProtKB-KW"/>
</dbReference>
<dbReference type="FunFam" id="3.30.40.10:FF:000045">
    <property type="entry name" value="RING finger protein 113A"/>
    <property type="match status" value="1"/>
</dbReference>
<dbReference type="PANTHER" id="PTHR12930">
    <property type="entry name" value="ZINC FINGER PROTEIN 183"/>
    <property type="match status" value="1"/>
</dbReference>
<feature type="zinc finger region" description="C3H1-type" evidence="6">
    <location>
        <begin position="48"/>
        <end position="76"/>
    </location>
</feature>
<dbReference type="Pfam" id="PF00642">
    <property type="entry name" value="zf-CCCH"/>
    <property type="match status" value="1"/>
</dbReference>
<keyword evidence="4 6" id="KW-0863">Zinc-finger</keyword>
<organism evidence="10 11">
    <name type="scientific">Piptocephalis cylindrospora</name>
    <dbReference type="NCBI Taxonomy" id="1907219"/>
    <lineage>
        <taxon>Eukaryota</taxon>
        <taxon>Fungi</taxon>
        <taxon>Fungi incertae sedis</taxon>
        <taxon>Zoopagomycota</taxon>
        <taxon>Zoopagomycotina</taxon>
        <taxon>Zoopagomycetes</taxon>
        <taxon>Zoopagales</taxon>
        <taxon>Piptocephalidaceae</taxon>
        <taxon>Piptocephalis</taxon>
    </lineage>
</organism>
<keyword evidence="7" id="KW-0238">DNA-binding</keyword>
<dbReference type="InterPro" id="IPR027370">
    <property type="entry name" value="Znf-RING_euk"/>
</dbReference>
<dbReference type="PROSITE" id="PS00518">
    <property type="entry name" value="ZF_RING_1"/>
    <property type="match status" value="1"/>
</dbReference>
<sequence length="204" mass="23157">DEGPDGIYRGAGQYRTFQKKPKDGIMDSKMSIGPQKAPSHLRITSRFDYQPNICKDYKETGFCGYGDTCIFLHDRGDYKSGWQLEKEWEEQQRAAIGTRGRAEEDFRIHSDEEGDDELLGEDGLPFACFICRKEFTRPVVTKCGHYFCEACALKRFQKTAKCAACNNPTSGIFNAAKKLEEQLKARKARMDRAQLEGEVGEVDD</sequence>
<dbReference type="InterPro" id="IPR013083">
    <property type="entry name" value="Znf_RING/FYVE/PHD"/>
</dbReference>
<evidence type="ECO:0000256" key="6">
    <source>
        <dbReference type="PROSITE-ProRule" id="PRU00723"/>
    </source>
</evidence>
<dbReference type="InterPro" id="IPR001841">
    <property type="entry name" value="Znf_RING"/>
</dbReference>
<dbReference type="PROSITE" id="PS50089">
    <property type="entry name" value="ZF_RING_2"/>
    <property type="match status" value="1"/>
</dbReference>
<comment type="similarity">
    <text evidence="2 7">Belongs to the CWC24 family.</text>
</comment>
<dbReference type="SUPFAM" id="SSF57850">
    <property type="entry name" value="RING/U-box"/>
    <property type="match status" value="1"/>
</dbReference>
<evidence type="ECO:0000256" key="5">
    <source>
        <dbReference type="ARBA" id="ARBA00022833"/>
    </source>
</evidence>
<dbReference type="InterPro" id="IPR000571">
    <property type="entry name" value="Znf_CCCH"/>
</dbReference>
<accession>A0A4P9YAJ9</accession>
<evidence type="ECO:0000259" key="9">
    <source>
        <dbReference type="PROSITE" id="PS50103"/>
    </source>
</evidence>
<keyword evidence="7" id="KW-0507">mRNA processing</keyword>
<dbReference type="PANTHER" id="PTHR12930:SF0">
    <property type="entry name" value="RING FINGER PROTEIN 113B"/>
    <property type="match status" value="1"/>
</dbReference>
<comment type="function">
    <text evidence="1 7">Involved in pre-mRNA splicing.</text>
</comment>
<dbReference type="Proteomes" id="UP000267251">
    <property type="component" value="Unassembled WGS sequence"/>
</dbReference>
<evidence type="ECO:0000256" key="7">
    <source>
        <dbReference type="RuleBase" id="RU367110"/>
    </source>
</evidence>
<dbReference type="PROSITE" id="PS50103">
    <property type="entry name" value="ZF_C3H1"/>
    <property type="match status" value="1"/>
</dbReference>
<dbReference type="AlphaFoldDB" id="A0A4P9YAJ9"/>
<dbReference type="SMART" id="SM00184">
    <property type="entry name" value="RING"/>
    <property type="match status" value="1"/>
</dbReference>
<dbReference type="GO" id="GO:0006397">
    <property type="term" value="P:mRNA processing"/>
    <property type="evidence" value="ECO:0007669"/>
    <property type="project" value="UniProtKB-KW"/>
</dbReference>
<dbReference type="InterPro" id="IPR039971">
    <property type="entry name" value="CWC24-like"/>
</dbReference>
<dbReference type="SUPFAM" id="SSF90229">
    <property type="entry name" value="CCCH zinc finger"/>
    <property type="match status" value="1"/>
</dbReference>
<feature type="non-terminal residue" evidence="10">
    <location>
        <position position="1"/>
    </location>
</feature>
<keyword evidence="11" id="KW-1185">Reference proteome</keyword>
<dbReference type="EMBL" id="KZ987757">
    <property type="protein sequence ID" value="RKP15110.1"/>
    <property type="molecule type" value="Genomic_DNA"/>
</dbReference>
<evidence type="ECO:0000256" key="3">
    <source>
        <dbReference type="ARBA" id="ARBA00022723"/>
    </source>
</evidence>
<evidence type="ECO:0000313" key="11">
    <source>
        <dbReference type="Proteomes" id="UP000267251"/>
    </source>
</evidence>
<keyword evidence="7" id="KW-0539">Nucleus</keyword>
<dbReference type="OrthoDB" id="25761at2759"/>
<keyword evidence="7" id="KW-0747">Spliceosome</keyword>
<dbReference type="SMART" id="SM00356">
    <property type="entry name" value="ZnF_C3H1"/>
    <property type="match status" value="1"/>
</dbReference>
<dbReference type="Gene3D" id="3.30.40.10">
    <property type="entry name" value="Zinc/RING finger domain, C3HC4 (zinc finger)"/>
    <property type="match status" value="1"/>
</dbReference>
<feature type="domain" description="C3H1-type" evidence="9">
    <location>
        <begin position="48"/>
        <end position="76"/>
    </location>
</feature>
<dbReference type="GO" id="GO:0034247">
    <property type="term" value="P:snoRNA splicing"/>
    <property type="evidence" value="ECO:0007669"/>
    <property type="project" value="TreeGrafter"/>
</dbReference>
<evidence type="ECO:0000259" key="8">
    <source>
        <dbReference type="PROSITE" id="PS50089"/>
    </source>
</evidence>